<dbReference type="Pfam" id="PF02591">
    <property type="entry name" value="Zn_ribbon_9"/>
    <property type="match status" value="1"/>
</dbReference>
<dbReference type="PROSITE" id="PS50064">
    <property type="entry name" value="ZF_PARP_2"/>
    <property type="match status" value="1"/>
</dbReference>
<keyword evidence="3" id="KW-0175">Coiled coil</keyword>
<evidence type="ECO:0000256" key="2">
    <source>
        <dbReference type="ARBA" id="ARBA00022833"/>
    </source>
</evidence>
<dbReference type="Proteomes" id="UP000006556">
    <property type="component" value="Chromosome"/>
</dbReference>
<dbReference type="GO" id="GO:0008270">
    <property type="term" value="F:zinc ion binding"/>
    <property type="evidence" value="ECO:0007669"/>
    <property type="project" value="InterPro"/>
</dbReference>
<dbReference type="eggNOG" id="COG1579">
    <property type="taxonomic scope" value="Bacteria"/>
</dbReference>
<keyword evidence="2" id="KW-0862">Zinc</keyword>
<evidence type="ECO:0000259" key="4">
    <source>
        <dbReference type="PROSITE" id="PS50064"/>
    </source>
</evidence>
<dbReference type="GO" id="GO:0003677">
    <property type="term" value="F:DNA binding"/>
    <property type="evidence" value="ECO:0007669"/>
    <property type="project" value="InterPro"/>
</dbReference>
<protein>
    <submittedName>
        <fullName evidence="5">Zn-ribbon protein, possibly nucleic acid-binding</fullName>
    </submittedName>
</protein>
<dbReference type="KEGG" id="pth:PTH_0915"/>
<dbReference type="Gene3D" id="1.10.287.1490">
    <property type="match status" value="1"/>
</dbReference>
<evidence type="ECO:0000256" key="3">
    <source>
        <dbReference type="SAM" id="Coils"/>
    </source>
</evidence>
<keyword evidence="6" id="KW-1185">Reference proteome</keyword>
<feature type="domain" description="PARP-type" evidence="4">
    <location>
        <begin position="189"/>
        <end position="234"/>
    </location>
</feature>
<organism evidence="5 6">
    <name type="scientific">Pelotomaculum thermopropionicum (strain DSM 13744 / JCM 10971 / SI)</name>
    <dbReference type="NCBI Taxonomy" id="370438"/>
    <lineage>
        <taxon>Bacteria</taxon>
        <taxon>Bacillati</taxon>
        <taxon>Bacillota</taxon>
        <taxon>Clostridia</taxon>
        <taxon>Eubacteriales</taxon>
        <taxon>Desulfotomaculaceae</taxon>
        <taxon>Pelotomaculum</taxon>
    </lineage>
</organism>
<accession>A5D3S3</accession>
<evidence type="ECO:0000256" key="1">
    <source>
        <dbReference type="ARBA" id="ARBA00022723"/>
    </source>
</evidence>
<proteinExistence type="predicted"/>
<dbReference type="EMBL" id="AP009389">
    <property type="protein sequence ID" value="BAF59096.1"/>
    <property type="molecule type" value="Genomic_DNA"/>
</dbReference>
<feature type="coiled-coil region" evidence="3">
    <location>
        <begin position="100"/>
        <end position="141"/>
    </location>
</feature>
<dbReference type="STRING" id="370438.PTH_0915"/>
<evidence type="ECO:0000313" key="5">
    <source>
        <dbReference type="EMBL" id="BAF59096.1"/>
    </source>
</evidence>
<name>A5D3S3_PELTS</name>
<dbReference type="InterPro" id="IPR056003">
    <property type="entry name" value="CT398_CC_hairpin"/>
</dbReference>
<reference evidence="6" key="1">
    <citation type="journal article" date="2008" name="Genome Res.">
        <title>The genome of Pelotomaculum thermopropionicum reveals niche-associated evolution in anaerobic microbiota.</title>
        <authorList>
            <person name="Kosaka T."/>
            <person name="Kato S."/>
            <person name="Shimoyama T."/>
            <person name="Ishii S."/>
            <person name="Abe T."/>
            <person name="Watanabe K."/>
        </authorList>
    </citation>
    <scope>NUCLEOTIDE SEQUENCE [LARGE SCALE GENOMIC DNA]</scope>
    <source>
        <strain evidence="6">DSM 13744 / JCM 10971 / SI</strain>
    </source>
</reference>
<dbReference type="AlphaFoldDB" id="A5D3S3"/>
<dbReference type="InterPro" id="IPR001510">
    <property type="entry name" value="Znf_PARP"/>
</dbReference>
<dbReference type="Pfam" id="PF24481">
    <property type="entry name" value="CT398_CC"/>
    <property type="match status" value="1"/>
</dbReference>
<keyword evidence="1" id="KW-0479">Metal-binding</keyword>
<evidence type="ECO:0000313" key="6">
    <source>
        <dbReference type="Proteomes" id="UP000006556"/>
    </source>
</evidence>
<dbReference type="InterPro" id="IPR003743">
    <property type="entry name" value="Zf-RING_7"/>
</dbReference>
<gene>
    <name evidence="5" type="ordered locus">PTH_0915</name>
</gene>
<sequence length="238" mass="27590">MSDLRPLWELQVLEGQRRALELKLREGQAPAELKALRDEIEAGRTAFNELKERYGFLKKSLKMKEFDAAAAAAQAENLRQKLYSGQITNVKEVSTGNKKLENLLDIVRQTEDEILNIMEELDVLREKLETMSGELNQKAGEYRRLHNSHLAGQQKVRQLLAQIPLARKKLLDEIDSYLWQKYREMKNKYSEPLAKVEKGTCMGCRVAIPFNDLRLLKQGEGLVFCSNCGRMLYWERQF</sequence>
<dbReference type="HOGENOM" id="CLU_073076_1_0_9"/>